<dbReference type="Proteomes" id="UP000887578">
    <property type="component" value="Unplaced"/>
</dbReference>
<name>A0A914Q2D7_9BILA</name>
<evidence type="ECO:0000313" key="3">
    <source>
        <dbReference type="Proteomes" id="UP000887578"/>
    </source>
</evidence>
<dbReference type="CDD" id="cd04508">
    <property type="entry name" value="Tudor_SF"/>
    <property type="match status" value="1"/>
</dbReference>
<sequence>MGDEERQSVSALPPKTPISQTPNKTSTNKGGRKTPIGGKRKVSEDAETPIKLAKVDSQNSVKKPLPNIEDEIPKLNAKEQAAADSESNTFYPQGARVFAIFGKDYYPAIVDESDGLGRYKIFFTEDNSRRTVPRDGVFPLHYVKENYNVNVIGELDEQNERPVYEGKILTS</sequence>
<reference evidence="4" key="1">
    <citation type="submission" date="2022-11" db="UniProtKB">
        <authorList>
            <consortium name="WormBaseParasite"/>
        </authorList>
    </citation>
    <scope>IDENTIFICATION</scope>
</reference>
<feature type="domain" description="Hsr-9 Tudor" evidence="2">
    <location>
        <begin position="96"/>
        <end position="161"/>
    </location>
</feature>
<protein>
    <submittedName>
        <fullName evidence="4">Tudor domain-containing protein</fullName>
    </submittedName>
</protein>
<feature type="compositionally biased region" description="Polar residues" evidence="1">
    <location>
        <begin position="17"/>
        <end position="29"/>
    </location>
</feature>
<evidence type="ECO:0000256" key="1">
    <source>
        <dbReference type="SAM" id="MobiDB-lite"/>
    </source>
</evidence>
<keyword evidence="3" id="KW-1185">Reference proteome</keyword>
<evidence type="ECO:0000259" key="2">
    <source>
        <dbReference type="Pfam" id="PF24680"/>
    </source>
</evidence>
<accession>A0A914Q2D7</accession>
<dbReference type="InterPro" id="IPR056492">
    <property type="entry name" value="SH3_Hsr9"/>
</dbReference>
<organism evidence="3 4">
    <name type="scientific">Panagrolaimus davidi</name>
    <dbReference type="NCBI Taxonomy" id="227884"/>
    <lineage>
        <taxon>Eukaryota</taxon>
        <taxon>Metazoa</taxon>
        <taxon>Ecdysozoa</taxon>
        <taxon>Nematoda</taxon>
        <taxon>Chromadorea</taxon>
        <taxon>Rhabditida</taxon>
        <taxon>Tylenchina</taxon>
        <taxon>Panagrolaimomorpha</taxon>
        <taxon>Panagrolaimoidea</taxon>
        <taxon>Panagrolaimidae</taxon>
        <taxon>Panagrolaimus</taxon>
    </lineage>
</organism>
<proteinExistence type="predicted"/>
<dbReference type="AlphaFoldDB" id="A0A914Q2D7"/>
<feature type="region of interest" description="Disordered" evidence="1">
    <location>
        <begin position="1"/>
        <end position="49"/>
    </location>
</feature>
<dbReference type="WBParaSite" id="PDA_v2.g23026.t1">
    <property type="protein sequence ID" value="PDA_v2.g23026.t1"/>
    <property type="gene ID" value="PDA_v2.g23026"/>
</dbReference>
<dbReference type="Pfam" id="PF24680">
    <property type="entry name" value="SH3_Hsr9"/>
    <property type="match status" value="1"/>
</dbReference>
<evidence type="ECO:0000313" key="4">
    <source>
        <dbReference type="WBParaSite" id="PDA_v2.g23026.t1"/>
    </source>
</evidence>